<organism evidence="1 2">
    <name type="scientific">Hansschlegelia beijingensis</name>
    <dbReference type="NCBI Taxonomy" id="1133344"/>
    <lineage>
        <taxon>Bacteria</taxon>
        <taxon>Pseudomonadati</taxon>
        <taxon>Pseudomonadota</taxon>
        <taxon>Alphaproteobacteria</taxon>
        <taxon>Hyphomicrobiales</taxon>
        <taxon>Methylopilaceae</taxon>
        <taxon>Hansschlegelia</taxon>
    </lineage>
</organism>
<comment type="caution">
    <text evidence="1">The sequence shown here is derived from an EMBL/GenBank/DDBJ whole genome shotgun (WGS) entry which is preliminary data.</text>
</comment>
<sequence length="321" mass="35358">MRRASRGVSPPPRALAVLVQGQTELERGRAHYSDPYDPKTGSFPFAVYKAAEVKGRLEDLFHGKCAYCETVYASSAPVDVEHFRPKAAVEGDDQHHGYWWLAMVWENLLPSCIDCNRRRRQVTPTGSASLQTLDENSRTLGSSAVLSSGKKDAFPIAGVRARSENDPLAGEQPLLLNPCDDDPEEHLLFYTEGTNPISLVLPRPDAAATPDPEAGDPAISQRGAVSIQVYGLNRLGLVQERTRVLRRLEFLEMLIIELGKLAEDLETGATGAIVPVAVKRLHFLQDQILAELRRMAAPQAPYSAMVKVWISQLRERLSAAP</sequence>
<dbReference type="CDD" id="cd00085">
    <property type="entry name" value="HNHc"/>
    <property type="match status" value="1"/>
</dbReference>
<dbReference type="InterPro" id="IPR003615">
    <property type="entry name" value="HNH_nuc"/>
</dbReference>
<dbReference type="RefSeq" id="WP_183393698.1">
    <property type="nucleotide sequence ID" value="NZ_JACIDR010000001.1"/>
</dbReference>
<dbReference type="Gene3D" id="1.10.30.50">
    <property type="match status" value="1"/>
</dbReference>
<dbReference type="EMBL" id="JACIDR010000001">
    <property type="protein sequence ID" value="MBB3971855.1"/>
    <property type="molecule type" value="Genomic_DNA"/>
</dbReference>
<reference evidence="1 2" key="1">
    <citation type="submission" date="2020-08" db="EMBL/GenBank/DDBJ databases">
        <title>Genomic Encyclopedia of Type Strains, Phase IV (KMG-IV): sequencing the most valuable type-strain genomes for metagenomic binning, comparative biology and taxonomic classification.</title>
        <authorList>
            <person name="Goeker M."/>
        </authorList>
    </citation>
    <scope>NUCLEOTIDE SEQUENCE [LARGE SCALE GENOMIC DNA]</scope>
    <source>
        <strain evidence="1 2">DSM 25481</strain>
    </source>
</reference>
<name>A0A7W6GE60_9HYPH</name>
<dbReference type="Proteomes" id="UP000528964">
    <property type="component" value="Unassembled WGS sequence"/>
</dbReference>
<accession>A0A7W6GE60</accession>
<evidence type="ECO:0008006" key="3">
    <source>
        <dbReference type="Google" id="ProtNLM"/>
    </source>
</evidence>
<keyword evidence="2" id="KW-1185">Reference proteome</keyword>
<proteinExistence type="predicted"/>
<protein>
    <recommendedName>
        <fullName evidence="3">Endonuclease</fullName>
    </recommendedName>
</protein>
<gene>
    <name evidence="1" type="ORF">GGR24_000488</name>
</gene>
<dbReference type="AlphaFoldDB" id="A0A7W6GE60"/>
<evidence type="ECO:0000313" key="1">
    <source>
        <dbReference type="EMBL" id="MBB3971855.1"/>
    </source>
</evidence>
<evidence type="ECO:0000313" key="2">
    <source>
        <dbReference type="Proteomes" id="UP000528964"/>
    </source>
</evidence>